<reference evidence="1 2" key="1">
    <citation type="submission" date="2022-07" db="EMBL/GenBank/DDBJ databases">
        <title>Methylomonas rivi sp. nov., Methylomonas rosea sp. nov., Methylomonas aureus sp. nov. and Methylomonas subterranea sp. nov., four novel methanotrophs isolated from a freshwater creek and the deep terrestrial subsurface.</title>
        <authorList>
            <person name="Abin C."/>
            <person name="Sankaranarayanan K."/>
            <person name="Garner C."/>
            <person name="Sindelar R."/>
            <person name="Kotary K."/>
            <person name="Garner R."/>
            <person name="Barclay S."/>
            <person name="Lawson P."/>
            <person name="Krumholz L."/>
        </authorList>
    </citation>
    <scope>NUCLEOTIDE SEQUENCE [LARGE SCALE GENOMIC DNA]</scope>
    <source>
        <strain evidence="1 2">WSC-6</strain>
    </source>
</reference>
<dbReference type="Proteomes" id="UP001524586">
    <property type="component" value="Unassembled WGS sequence"/>
</dbReference>
<comment type="caution">
    <text evidence="1">The sequence shown here is derived from an EMBL/GenBank/DDBJ whole genome shotgun (WGS) entry which is preliminary data.</text>
</comment>
<dbReference type="EMBL" id="JANIBK010000168">
    <property type="protein sequence ID" value="MCQ8130485.1"/>
    <property type="molecule type" value="Genomic_DNA"/>
</dbReference>
<dbReference type="RefSeq" id="WP_256616910.1">
    <property type="nucleotide sequence ID" value="NZ_JANIBK010000168.1"/>
</dbReference>
<organism evidence="1 2">
    <name type="scientific">Methylomonas rivi</name>
    <dbReference type="NCBI Taxonomy" id="2952226"/>
    <lineage>
        <taxon>Bacteria</taxon>
        <taxon>Pseudomonadati</taxon>
        <taxon>Pseudomonadota</taxon>
        <taxon>Gammaproteobacteria</taxon>
        <taxon>Methylococcales</taxon>
        <taxon>Methylococcaceae</taxon>
        <taxon>Methylomonas</taxon>
    </lineage>
</organism>
<proteinExistence type="predicted"/>
<keyword evidence="2" id="KW-1185">Reference proteome</keyword>
<evidence type="ECO:0000313" key="2">
    <source>
        <dbReference type="Proteomes" id="UP001524586"/>
    </source>
</evidence>
<name>A0ABT1U9F2_9GAMM</name>
<gene>
    <name evidence="1" type="ORF">NP596_18645</name>
</gene>
<sequence length="59" mass="6798">MSSDDDRKKVALDDETYEKLKDFSRFNGLKLRKVIATLADLLVKDKVLSDQVIKLTLEK</sequence>
<accession>A0ABT1U9F2</accession>
<evidence type="ECO:0000313" key="1">
    <source>
        <dbReference type="EMBL" id="MCQ8130485.1"/>
    </source>
</evidence>
<protein>
    <submittedName>
        <fullName evidence="1">Uncharacterized protein</fullName>
    </submittedName>
</protein>